<evidence type="ECO:0000313" key="8">
    <source>
        <dbReference type="Proteomes" id="UP001605036"/>
    </source>
</evidence>
<sequence length="328" mass="37022">MLNDSVYEFRKPDVDFELEVVAFHGLRFRHYRDAYETTWQYEEDGTRCWLRDYLGKELPRARILSVSYDSCAQVSDEGGRLKLSDIGQILVQDLIHLAKVGQRGCPVVLIGYCLGGLVMKKLCTEAEKQSNQALDGSSKGRLENFLANLKVHVYLDTPHAGSSLGDYLRNNRRCKGPVLEYLNVASFPLEELNRDFDSLAVERGWELSSCWYRSITQVWDTLDLPEPGLKVVKEESARGGQEFRGLSSDHSGKAFSNWRTSGDIEEYSQHVVEILRKTITETIREESARGGQESLCLLQNTATETINGPSETTATIINVQTEKVCVNL</sequence>
<evidence type="ECO:0000256" key="5">
    <source>
        <dbReference type="ARBA" id="ARBA00023128"/>
    </source>
</evidence>
<evidence type="ECO:0000256" key="3">
    <source>
        <dbReference type="ARBA" id="ARBA00004370"/>
    </source>
</evidence>
<name>A0ABD1Y678_9MARC</name>
<gene>
    <name evidence="7" type="ORF">R1flu_002471</name>
</gene>
<dbReference type="EMBL" id="JBHFFA010000006">
    <property type="protein sequence ID" value="KAL2622266.1"/>
    <property type="molecule type" value="Genomic_DNA"/>
</dbReference>
<comment type="subcellular location">
    <subcellularLocation>
        <location evidence="2">Endoplasmic reticulum</location>
    </subcellularLocation>
    <subcellularLocation>
        <location evidence="3">Membrane</location>
    </subcellularLocation>
    <subcellularLocation>
        <location evidence="1">Mitochondrion</location>
    </subcellularLocation>
</comment>
<dbReference type="InterPro" id="IPR029058">
    <property type="entry name" value="AB_hydrolase_fold"/>
</dbReference>
<keyword evidence="4" id="KW-0256">Endoplasmic reticulum</keyword>
<dbReference type="GO" id="GO:0016020">
    <property type="term" value="C:membrane"/>
    <property type="evidence" value="ECO:0007669"/>
    <property type="project" value="UniProtKB-SubCell"/>
</dbReference>
<evidence type="ECO:0000256" key="1">
    <source>
        <dbReference type="ARBA" id="ARBA00004173"/>
    </source>
</evidence>
<dbReference type="GO" id="GO:0005739">
    <property type="term" value="C:mitochondrion"/>
    <property type="evidence" value="ECO:0007669"/>
    <property type="project" value="UniProtKB-SubCell"/>
</dbReference>
<evidence type="ECO:0000256" key="4">
    <source>
        <dbReference type="ARBA" id="ARBA00022824"/>
    </source>
</evidence>
<dbReference type="Gene3D" id="3.40.50.1820">
    <property type="entry name" value="alpha/beta hydrolase"/>
    <property type="match status" value="1"/>
</dbReference>
<dbReference type="PANTHER" id="PTHR48182:SF2">
    <property type="entry name" value="PROTEIN SERAC1"/>
    <property type="match status" value="1"/>
</dbReference>
<keyword evidence="6" id="KW-0472">Membrane</keyword>
<keyword evidence="8" id="KW-1185">Reference proteome</keyword>
<proteinExistence type="predicted"/>
<comment type="caution">
    <text evidence="7">The sequence shown here is derived from an EMBL/GenBank/DDBJ whole genome shotgun (WGS) entry which is preliminary data.</text>
</comment>
<dbReference type="AlphaFoldDB" id="A0ABD1Y678"/>
<evidence type="ECO:0000313" key="7">
    <source>
        <dbReference type="EMBL" id="KAL2622266.1"/>
    </source>
</evidence>
<protein>
    <submittedName>
        <fullName evidence="7">Uncharacterized protein</fullName>
    </submittedName>
</protein>
<dbReference type="PANTHER" id="PTHR48182">
    <property type="entry name" value="PROTEIN SERAC1"/>
    <property type="match status" value="1"/>
</dbReference>
<keyword evidence="5" id="KW-0496">Mitochondrion</keyword>
<reference evidence="7 8" key="1">
    <citation type="submission" date="2024-09" db="EMBL/GenBank/DDBJ databases">
        <title>Chromosome-scale assembly of Riccia fluitans.</title>
        <authorList>
            <person name="Paukszto L."/>
            <person name="Sawicki J."/>
            <person name="Karawczyk K."/>
            <person name="Piernik-Szablinska J."/>
            <person name="Szczecinska M."/>
            <person name="Mazdziarz M."/>
        </authorList>
    </citation>
    <scope>NUCLEOTIDE SEQUENCE [LARGE SCALE GENOMIC DNA]</scope>
    <source>
        <strain evidence="7">Rf_01</strain>
        <tissue evidence="7">Aerial parts of the thallus</tissue>
    </source>
</reference>
<dbReference type="SUPFAM" id="SSF53474">
    <property type="entry name" value="alpha/beta-Hydrolases"/>
    <property type="match status" value="1"/>
</dbReference>
<organism evidence="7 8">
    <name type="scientific">Riccia fluitans</name>
    <dbReference type="NCBI Taxonomy" id="41844"/>
    <lineage>
        <taxon>Eukaryota</taxon>
        <taxon>Viridiplantae</taxon>
        <taxon>Streptophyta</taxon>
        <taxon>Embryophyta</taxon>
        <taxon>Marchantiophyta</taxon>
        <taxon>Marchantiopsida</taxon>
        <taxon>Marchantiidae</taxon>
        <taxon>Marchantiales</taxon>
        <taxon>Ricciaceae</taxon>
        <taxon>Riccia</taxon>
    </lineage>
</organism>
<evidence type="ECO:0000256" key="6">
    <source>
        <dbReference type="ARBA" id="ARBA00023136"/>
    </source>
</evidence>
<dbReference type="Proteomes" id="UP001605036">
    <property type="component" value="Unassembled WGS sequence"/>
</dbReference>
<evidence type="ECO:0000256" key="2">
    <source>
        <dbReference type="ARBA" id="ARBA00004240"/>
    </source>
</evidence>
<accession>A0ABD1Y678</accession>
<dbReference type="GO" id="GO:0005783">
    <property type="term" value="C:endoplasmic reticulum"/>
    <property type="evidence" value="ECO:0007669"/>
    <property type="project" value="UniProtKB-SubCell"/>
</dbReference>
<dbReference type="InterPro" id="IPR052374">
    <property type="entry name" value="SERAC1"/>
</dbReference>